<dbReference type="PANTHER" id="PTHR10625">
    <property type="entry name" value="HISTONE DEACETYLASE HDAC1-RELATED"/>
    <property type="match status" value="1"/>
</dbReference>
<sequence>MNTKPPAPKPARRSPRLPPDPSPQERGEELKKAKRRGKMDRSKDELVNQLKHLSVSLLVPTGAAVGPWPTGAAVGPWPTGAAVGPWPTGAAVGPWPTGAAVGPWPTGAAVGPWPTGAVAHWVTDTQPGTYGRTSKDHHTEATLAVGSLLQLVDKVMTSELRNGFSVARPPGHHAQHDQANGYSLFNNIAIATRYAQRRHRVSRVLVVDWDVHHGQGIQYAFQEDPRYEHGGFWPHLQDSDSAAAGSGPGLGYTINLPWNKTGMSDADYIAAFQQLLLPVAYEFQPQLVLVAAGFDCVLGDPKGEMNATPPCFSLLTRMLMGLAEGRGGYNLRSTAEGAAACLSSLLEGGPLADDDVIRHTANEEQVGRTSPSPPDDDVIRHTANEEQVGRTSPSPPDDDVIRHTANEEQVGRTSPSPPDDDVIRHTANEEQVGRTSPSPPDVMTTGLVYDERMMEHLNLWDR</sequence>
<feature type="compositionally biased region" description="Basic and acidic residues" evidence="1">
    <location>
        <begin position="377"/>
        <end position="388"/>
    </location>
</feature>
<feature type="region of interest" description="Disordered" evidence="1">
    <location>
        <begin position="1"/>
        <end position="44"/>
    </location>
</feature>
<keyword evidence="4" id="KW-1185">Reference proteome</keyword>
<dbReference type="AlphaFoldDB" id="A0A9Q0D7C5"/>
<dbReference type="InterPro" id="IPR023801">
    <property type="entry name" value="His_deacetylse_dom"/>
</dbReference>
<name>A0A9Q0D7C5_9TELE</name>
<dbReference type="InterPro" id="IPR000286">
    <property type="entry name" value="HDACs"/>
</dbReference>
<dbReference type="PRINTS" id="PR01270">
    <property type="entry name" value="HDASUPER"/>
</dbReference>
<comment type="caution">
    <text evidence="3">The sequence shown here is derived from an EMBL/GenBank/DDBJ whole genome shotgun (WGS) entry which is preliminary data.</text>
</comment>
<evidence type="ECO:0000313" key="3">
    <source>
        <dbReference type="EMBL" id="KAJ3583214.1"/>
    </source>
</evidence>
<dbReference type="PANTHER" id="PTHR10625:SF21">
    <property type="entry name" value="HISTONE DEACETYLASE 6"/>
    <property type="match status" value="1"/>
</dbReference>
<organism evidence="3 4">
    <name type="scientific">Muraenolepis orangiensis</name>
    <name type="common">Patagonian moray cod</name>
    <dbReference type="NCBI Taxonomy" id="630683"/>
    <lineage>
        <taxon>Eukaryota</taxon>
        <taxon>Metazoa</taxon>
        <taxon>Chordata</taxon>
        <taxon>Craniata</taxon>
        <taxon>Vertebrata</taxon>
        <taxon>Euteleostomi</taxon>
        <taxon>Actinopterygii</taxon>
        <taxon>Neopterygii</taxon>
        <taxon>Teleostei</taxon>
        <taxon>Neoteleostei</taxon>
        <taxon>Acanthomorphata</taxon>
        <taxon>Zeiogadaria</taxon>
        <taxon>Gadariae</taxon>
        <taxon>Gadiformes</taxon>
        <taxon>Muraenolepidoidei</taxon>
        <taxon>Muraenolepididae</taxon>
        <taxon>Muraenolepis</taxon>
    </lineage>
</organism>
<feature type="region of interest" description="Disordered" evidence="1">
    <location>
        <begin position="85"/>
        <end position="109"/>
    </location>
</feature>
<protein>
    <recommendedName>
        <fullName evidence="2">Histone deacetylase domain-containing protein</fullName>
    </recommendedName>
</protein>
<evidence type="ECO:0000313" key="4">
    <source>
        <dbReference type="Proteomes" id="UP001148018"/>
    </source>
</evidence>
<evidence type="ECO:0000256" key="1">
    <source>
        <dbReference type="SAM" id="MobiDB-lite"/>
    </source>
</evidence>
<dbReference type="Gene3D" id="3.40.800.20">
    <property type="entry name" value="Histone deacetylase domain"/>
    <property type="match status" value="1"/>
</dbReference>
<dbReference type="GO" id="GO:0000118">
    <property type="term" value="C:histone deacetylase complex"/>
    <property type="evidence" value="ECO:0007669"/>
    <property type="project" value="TreeGrafter"/>
</dbReference>
<feature type="compositionally biased region" description="Basic and acidic residues" evidence="1">
    <location>
        <begin position="399"/>
        <end position="410"/>
    </location>
</feature>
<gene>
    <name evidence="3" type="ORF">NHX12_034185</name>
</gene>
<accession>A0A9Q0D7C5</accession>
<feature type="region of interest" description="Disordered" evidence="1">
    <location>
        <begin position="361"/>
        <end position="423"/>
    </location>
</feature>
<dbReference type="InterPro" id="IPR037138">
    <property type="entry name" value="His_deacetylse_dom_sf"/>
</dbReference>
<dbReference type="SUPFAM" id="SSF52768">
    <property type="entry name" value="Arginase/deacetylase"/>
    <property type="match status" value="1"/>
</dbReference>
<dbReference type="GO" id="GO:0004407">
    <property type="term" value="F:histone deacetylase activity"/>
    <property type="evidence" value="ECO:0007669"/>
    <property type="project" value="TreeGrafter"/>
</dbReference>
<dbReference type="OrthoDB" id="8912512at2759"/>
<evidence type="ECO:0000259" key="2">
    <source>
        <dbReference type="Pfam" id="PF00850"/>
    </source>
</evidence>
<dbReference type="Proteomes" id="UP001148018">
    <property type="component" value="Unassembled WGS sequence"/>
</dbReference>
<reference evidence="3" key="1">
    <citation type="submission" date="2022-07" db="EMBL/GenBank/DDBJ databases">
        <title>Chromosome-level genome of Muraenolepis orangiensis.</title>
        <authorList>
            <person name="Kim J."/>
        </authorList>
    </citation>
    <scope>NUCLEOTIDE SEQUENCE</scope>
    <source>
        <strain evidence="3">KU_S4_2022</strain>
        <tissue evidence="3">Muscle</tissue>
    </source>
</reference>
<feature type="domain" description="Histone deacetylase" evidence="2">
    <location>
        <begin position="134"/>
        <end position="344"/>
    </location>
</feature>
<dbReference type="Pfam" id="PF00850">
    <property type="entry name" value="Hist_deacetyl"/>
    <property type="match status" value="1"/>
</dbReference>
<dbReference type="EMBL" id="JANIIK010000504">
    <property type="protein sequence ID" value="KAJ3583214.1"/>
    <property type="molecule type" value="Genomic_DNA"/>
</dbReference>
<dbReference type="InterPro" id="IPR023696">
    <property type="entry name" value="Ureohydrolase_dom_sf"/>
</dbReference>
<dbReference type="GO" id="GO:0040029">
    <property type="term" value="P:epigenetic regulation of gene expression"/>
    <property type="evidence" value="ECO:0007669"/>
    <property type="project" value="TreeGrafter"/>
</dbReference>
<proteinExistence type="predicted"/>